<dbReference type="SUPFAM" id="SSF53098">
    <property type="entry name" value="Ribonuclease H-like"/>
    <property type="match status" value="1"/>
</dbReference>
<dbReference type="GO" id="GO:0000175">
    <property type="term" value="F:3'-5'-RNA exonuclease activity"/>
    <property type="evidence" value="ECO:0007669"/>
    <property type="project" value="TreeGrafter"/>
</dbReference>
<feature type="region of interest" description="Disordered" evidence="2">
    <location>
        <begin position="491"/>
        <end position="529"/>
    </location>
</feature>
<evidence type="ECO:0000256" key="1">
    <source>
        <dbReference type="ARBA" id="ARBA00008372"/>
    </source>
</evidence>
<organism evidence="3 4">
    <name type="scientific">Hyphodiscus hymeniophilus</name>
    <dbReference type="NCBI Taxonomy" id="353542"/>
    <lineage>
        <taxon>Eukaryota</taxon>
        <taxon>Fungi</taxon>
        <taxon>Dikarya</taxon>
        <taxon>Ascomycota</taxon>
        <taxon>Pezizomycotina</taxon>
        <taxon>Leotiomycetes</taxon>
        <taxon>Helotiales</taxon>
        <taxon>Hyphodiscaceae</taxon>
        <taxon>Hyphodiscus</taxon>
    </lineage>
</organism>
<comment type="similarity">
    <text evidence="1">Belongs to the CAF1 family.</text>
</comment>
<dbReference type="GO" id="GO:1990432">
    <property type="term" value="P:siRNA 3'-end processing"/>
    <property type="evidence" value="ECO:0007669"/>
    <property type="project" value="TreeGrafter"/>
</dbReference>
<accession>A0A9P7AVU1</accession>
<dbReference type="GO" id="GO:0005634">
    <property type="term" value="C:nucleus"/>
    <property type="evidence" value="ECO:0007669"/>
    <property type="project" value="TreeGrafter"/>
</dbReference>
<dbReference type="AlphaFoldDB" id="A0A9P7AVU1"/>
<dbReference type="PANTHER" id="PTHR15092:SF22">
    <property type="entry name" value="POLY(A)-SPECIFIC RIBONUCLEASE PNLDC1"/>
    <property type="match status" value="1"/>
</dbReference>
<dbReference type="InterPro" id="IPR036397">
    <property type="entry name" value="RNaseH_sf"/>
</dbReference>
<dbReference type="PANTHER" id="PTHR15092">
    <property type="entry name" value="POLY A -SPECIFIC RIBONUCLEASE/TARGET OF EGR1, MEMBER 1"/>
    <property type="match status" value="1"/>
</dbReference>
<feature type="compositionally biased region" description="Polar residues" evidence="2">
    <location>
        <begin position="520"/>
        <end position="529"/>
    </location>
</feature>
<proteinExistence type="inferred from homology"/>
<dbReference type="GO" id="GO:0003723">
    <property type="term" value="F:RNA binding"/>
    <property type="evidence" value="ECO:0007669"/>
    <property type="project" value="TreeGrafter"/>
</dbReference>
<evidence type="ECO:0000313" key="4">
    <source>
        <dbReference type="Proteomes" id="UP000785200"/>
    </source>
</evidence>
<dbReference type="Proteomes" id="UP000785200">
    <property type="component" value="Unassembled WGS sequence"/>
</dbReference>
<dbReference type="GO" id="GO:1990431">
    <property type="term" value="P:priRNA 3'-end processing"/>
    <property type="evidence" value="ECO:0007669"/>
    <property type="project" value="TreeGrafter"/>
</dbReference>
<protein>
    <submittedName>
        <fullName evidence="3">ABA hypersensitive germination 2</fullName>
    </submittedName>
</protein>
<name>A0A9P7AVU1_9HELO</name>
<keyword evidence="4" id="KW-1185">Reference proteome</keyword>
<dbReference type="OrthoDB" id="1432093at2759"/>
<dbReference type="InterPro" id="IPR012337">
    <property type="entry name" value="RNaseH-like_sf"/>
</dbReference>
<evidence type="ECO:0000256" key="2">
    <source>
        <dbReference type="SAM" id="MobiDB-lite"/>
    </source>
</evidence>
<dbReference type="EMBL" id="VNKQ01000012">
    <property type="protein sequence ID" value="KAG0647744.1"/>
    <property type="molecule type" value="Genomic_DNA"/>
</dbReference>
<gene>
    <name evidence="3" type="ORF">D0Z07_6832</name>
</gene>
<dbReference type="InterPro" id="IPR006941">
    <property type="entry name" value="RNase_CAF1"/>
</dbReference>
<comment type="caution">
    <text evidence="3">The sequence shown here is derived from an EMBL/GenBank/DDBJ whole genome shotgun (WGS) entry which is preliminary data.</text>
</comment>
<dbReference type="Gene3D" id="3.30.420.10">
    <property type="entry name" value="Ribonuclease H-like superfamily/Ribonuclease H"/>
    <property type="match status" value="2"/>
</dbReference>
<reference evidence="3" key="1">
    <citation type="submission" date="2019-07" db="EMBL/GenBank/DDBJ databases">
        <title>Hyphodiscus hymeniophilus genome sequencing and assembly.</title>
        <authorList>
            <person name="Kramer G."/>
            <person name="Nodwell J."/>
        </authorList>
    </citation>
    <scope>NUCLEOTIDE SEQUENCE</scope>
    <source>
        <strain evidence="3">ATCC 34498</strain>
    </source>
</reference>
<dbReference type="GO" id="GO:0000289">
    <property type="term" value="P:nuclear-transcribed mRNA poly(A) tail shortening"/>
    <property type="evidence" value="ECO:0007669"/>
    <property type="project" value="TreeGrafter"/>
</dbReference>
<dbReference type="Pfam" id="PF04857">
    <property type="entry name" value="CAF1"/>
    <property type="match status" value="1"/>
</dbReference>
<evidence type="ECO:0000313" key="3">
    <source>
        <dbReference type="EMBL" id="KAG0647744.1"/>
    </source>
</evidence>
<sequence length="633" mass="71663">MEVPQSEYWKNLLSILEHIANAKLVAIDLEMSGISMRSRFGPNPKTHDNGKPSLQALYDETRTAAETYQILQVGITCVEEDRDKEFYLVRPFNFNMTPLLYLENRIKDRFPERKIVFSSSAADFLQNQAGFDIGKVFREGVYYLSYADEEETRERFRDRMERENSKNDAIIPPSDKSALEFTRYARKIISEWVNAEKQESNFVNVGDPKNGDLNGYQRMLVHQLVQSEFPGHRSFARGNQSFIQVEKFNPKKEAQFQAKKSNEFNDAVAYQIGNISPFQPLVKLTDMYPGLRWIFEALAGGDFDGFRTNLLANEYADDPGLRQGAIDKKFEKVKIKLQKKEHVLVGHNLFTDLVYIYKAFVGPLPVNVEDFQSRIHDLFPIVFDTKYIVTEGHNSMSTVMRKNLDELVTPFVKEHTTRFMLHEKHTAYGSSLAKKHEAGYDSYMTSHLFVKLSASLFAERQLTENFDMNEDGGLDQGTPYLSAKSSRYITAEDDSSNASDDGGAMLSPHTSNGDLLGIPKTSSNGKSPAQLSEVNLQASVKRTNSNRTASKDANLPSQWHADAMQRLNVNDSNPYAVLASGGDDDGDGATGTTIEHSQKWIPEMDSRFWDIYVNKLRVNASQGGVCDLMEHLD</sequence>
<dbReference type="InterPro" id="IPR051181">
    <property type="entry name" value="CAF1_poly(A)_ribonucleases"/>
</dbReference>